<feature type="transmembrane region" description="Helical" evidence="1">
    <location>
        <begin position="62"/>
        <end position="82"/>
    </location>
</feature>
<gene>
    <name evidence="2" type="ORF">SAMN05421748_10275</name>
</gene>
<keyword evidence="1" id="KW-0812">Transmembrane</keyword>
<sequence length="103" mass="10696">MDHGQGQPADAAGYPAIGVAVPVAAALFSAAEAGHRRSAGAAAVIALGVSAVFRILEGQSERYVLLYDMVGHVALAVTAIALGELVRARRRIHELTERPWAAP</sequence>
<evidence type="ECO:0000313" key="3">
    <source>
        <dbReference type="Proteomes" id="UP000219612"/>
    </source>
</evidence>
<keyword evidence="1" id="KW-0472">Membrane</keyword>
<dbReference type="Proteomes" id="UP000219612">
    <property type="component" value="Unassembled WGS sequence"/>
</dbReference>
<dbReference type="EMBL" id="OBDY01000002">
    <property type="protein sequence ID" value="SNY23651.1"/>
    <property type="molecule type" value="Genomic_DNA"/>
</dbReference>
<feature type="transmembrane region" description="Helical" evidence="1">
    <location>
        <begin position="12"/>
        <end position="31"/>
    </location>
</feature>
<accession>A0A285GMR7</accession>
<evidence type="ECO:0000313" key="2">
    <source>
        <dbReference type="EMBL" id="SNY23651.1"/>
    </source>
</evidence>
<feature type="transmembrane region" description="Helical" evidence="1">
    <location>
        <begin position="38"/>
        <end position="56"/>
    </location>
</feature>
<keyword evidence="1" id="KW-1133">Transmembrane helix</keyword>
<protein>
    <submittedName>
        <fullName evidence="2">Uncharacterized protein</fullName>
    </submittedName>
</protein>
<keyword evidence="3" id="KW-1185">Reference proteome</keyword>
<reference evidence="2 3" key="1">
    <citation type="submission" date="2017-09" db="EMBL/GenBank/DDBJ databases">
        <authorList>
            <person name="Ehlers B."/>
            <person name="Leendertz F.H."/>
        </authorList>
    </citation>
    <scope>NUCLEOTIDE SEQUENCE [LARGE SCALE GENOMIC DNA]</scope>
    <source>
        <strain evidence="2 3">CGMCC 4.6857</strain>
    </source>
</reference>
<dbReference type="AlphaFoldDB" id="A0A285GMR7"/>
<evidence type="ECO:0000256" key="1">
    <source>
        <dbReference type="SAM" id="Phobius"/>
    </source>
</evidence>
<dbReference type="RefSeq" id="WP_097318856.1">
    <property type="nucleotide sequence ID" value="NZ_OBDY01000002.1"/>
</dbReference>
<organism evidence="2 3">
    <name type="scientific">Paractinoplanes atraurantiacus</name>
    <dbReference type="NCBI Taxonomy" id="1036182"/>
    <lineage>
        <taxon>Bacteria</taxon>
        <taxon>Bacillati</taxon>
        <taxon>Actinomycetota</taxon>
        <taxon>Actinomycetes</taxon>
        <taxon>Micromonosporales</taxon>
        <taxon>Micromonosporaceae</taxon>
        <taxon>Paractinoplanes</taxon>
    </lineage>
</organism>
<name>A0A285GMR7_9ACTN</name>
<proteinExistence type="predicted"/>